<comment type="caution">
    <text evidence="12">The sequence shown here is derived from an EMBL/GenBank/DDBJ whole genome shotgun (WGS) entry which is preliminary data.</text>
</comment>
<evidence type="ECO:0000256" key="4">
    <source>
        <dbReference type="ARBA" id="ARBA00022989"/>
    </source>
</evidence>
<evidence type="ECO:0000313" key="12">
    <source>
        <dbReference type="EMBL" id="CAJ0610145.1"/>
    </source>
</evidence>
<dbReference type="Gene3D" id="1.20.1070.10">
    <property type="entry name" value="Rhodopsin 7-helix transmembrane proteins"/>
    <property type="match status" value="1"/>
</dbReference>
<evidence type="ECO:0000256" key="1">
    <source>
        <dbReference type="ARBA" id="ARBA00004651"/>
    </source>
</evidence>
<dbReference type="GO" id="GO:0005886">
    <property type="term" value="C:plasma membrane"/>
    <property type="evidence" value="ECO:0007669"/>
    <property type="project" value="UniProtKB-SubCell"/>
</dbReference>
<feature type="region of interest" description="Disordered" evidence="9">
    <location>
        <begin position="191"/>
        <end position="230"/>
    </location>
</feature>
<dbReference type="InterPro" id="IPR017452">
    <property type="entry name" value="GPCR_Rhodpsn_7TM"/>
</dbReference>
<dbReference type="SUPFAM" id="SSF81321">
    <property type="entry name" value="Family A G protein-coupled receptor-like"/>
    <property type="match status" value="1"/>
</dbReference>
<keyword evidence="6 10" id="KW-0472">Membrane</keyword>
<proteinExistence type="predicted"/>
<gene>
    <name evidence="12" type="ORF">CYNAS_LOCUS22128</name>
</gene>
<organism evidence="12 13">
    <name type="scientific">Cylicocyclus nassatus</name>
    <name type="common">Nematode worm</name>
    <dbReference type="NCBI Taxonomy" id="53992"/>
    <lineage>
        <taxon>Eukaryota</taxon>
        <taxon>Metazoa</taxon>
        <taxon>Ecdysozoa</taxon>
        <taxon>Nematoda</taxon>
        <taxon>Chromadorea</taxon>
        <taxon>Rhabditida</taxon>
        <taxon>Rhabditina</taxon>
        <taxon>Rhabditomorpha</taxon>
        <taxon>Strongyloidea</taxon>
        <taxon>Strongylidae</taxon>
        <taxon>Cylicocyclus</taxon>
    </lineage>
</organism>
<comment type="subcellular location">
    <subcellularLocation>
        <location evidence="1">Cell membrane</location>
        <topology evidence="1">Multi-pass membrane protein</topology>
    </subcellularLocation>
</comment>
<keyword evidence="3 10" id="KW-0812">Transmembrane</keyword>
<keyword evidence="4 10" id="KW-1133">Transmembrane helix</keyword>
<evidence type="ECO:0000256" key="9">
    <source>
        <dbReference type="SAM" id="MobiDB-lite"/>
    </source>
</evidence>
<feature type="domain" description="G-protein coupled receptors family 1 profile" evidence="11">
    <location>
        <begin position="22"/>
        <end position="230"/>
    </location>
</feature>
<evidence type="ECO:0000256" key="5">
    <source>
        <dbReference type="ARBA" id="ARBA00023040"/>
    </source>
</evidence>
<evidence type="ECO:0000256" key="8">
    <source>
        <dbReference type="ARBA" id="ARBA00023224"/>
    </source>
</evidence>
<feature type="transmembrane region" description="Helical" evidence="10">
    <location>
        <begin position="20"/>
        <end position="39"/>
    </location>
</feature>
<dbReference type="GO" id="GO:0008528">
    <property type="term" value="F:G protein-coupled peptide receptor activity"/>
    <property type="evidence" value="ECO:0007669"/>
    <property type="project" value="TreeGrafter"/>
</dbReference>
<evidence type="ECO:0000259" key="11">
    <source>
        <dbReference type="PROSITE" id="PS50262"/>
    </source>
</evidence>
<reference evidence="12" key="1">
    <citation type="submission" date="2023-07" db="EMBL/GenBank/DDBJ databases">
        <authorList>
            <consortium name="CYATHOMIX"/>
        </authorList>
    </citation>
    <scope>NUCLEOTIDE SEQUENCE</scope>
    <source>
        <strain evidence="12">N/A</strain>
    </source>
</reference>
<dbReference type="PANTHER" id="PTHR24230:SF154">
    <property type="entry name" value="G-PROTEIN COUPLED RECEPTORS FAMILY 1 PROFILE DOMAIN-CONTAINING PROTEIN"/>
    <property type="match status" value="1"/>
</dbReference>
<name>A0AA36MHD3_CYLNA</name>
<sequence length="230" mass="26336">MNSTEFSEPPTHLFSDYVEMAYLAILVILGIPLNVFILLKLIKDMKYTQKDSVKLNPTNAVLTISWILAFVCALPQLIVFETYEVYPGWYQCTDVWQLHRHCDVCPNELLQPVLLSEYTENAYNITHLIIVFWGPLVLLLISYLTIATRLMRFSSVTNRSEMRGSTCAIESSSRNGLPSSSEEYQRSSYEARVDKTLQEEPNTPLLKKVNSHRSPRMSKSGKVYTNLPTM</sequence>
<evidence type="ECO:0000256" key="3">
    <source>
        <dbReference type="ARBA" id="ARBA00022692"/>
    </source>
</evidence>
<dbReference type="PROSITE" id="PS50262">
    <property type="entry name" value="G_PROTEIN_RECEP_F1_2"/>
    <property type="match status" value="1"/>
</dbReference>
<evidence type="ECO:0000256" key="7">
    <source>
        <dbReference type="ARBA" id="ARBA00023170"/>
    </source>
</evidence>
<keyword evidence="2" id="KW-1003">Cell membrane</keyword>
<feature type="transmembrane region" description="Helical" evidence="10">
    <location>
        <begin position="125"/>
        <end position="146"/>
    </location>
</feature>
<protein>
    <recommendedName>
        <fullName evidence="11">G-protein coupled receptors family 1 profile domain-containing protein</fullName>
    </recommendedName>
</protein>
<accession>A0AA36MHD3</accession>
<evidence type="ECO:0000256" key="6">
    <source>
        <dbReference type="ARBA" id="ARBA00023136"/>
    </source>
</evidence>
<dbReference type="AlphaFoldDB" id="A0AA36MHD3"/>
<dbReference type="PANTHER" id="PTHR24230">
    <property type="entry name" value="G-PROTEIN COUPLED RECEPTOR"/>
    <property type="match status" value="1"/>
</dbReference>
<feature type="transmembrane region" description="Helical" evidence="10">
    <location>
        <begin position="60"/>
        <end position="80"/>
    </location>
</feature>
<keyword evidence="13" id="KW-1185">Reference proteome</keyword>
<evidence type="ECO:0000256" key="10">
    <source>
        <dbReference type="SAM" id="Phobius"/>
    </source>
</evidence>
<dbReference type="Proteomes" id="UP001176961">
    <property type="component" value="Unassembled WGS sequence"/>
</dbReference>
<keyword evidence="8" id="KW-0807">Transducer</keyword>
<dbReference type="EMBL" id="CATQJL010000326">
    <property type="protein sequence ID" value="CAJ0610145.1"/>
    <property type="molecule type" value="Genomic_DNA"/>
</dbReference>
<keyword evidence="7" id="KW-0675">Receptor</keyword>
<dbReference type="GO" id="GO:0007218">
    <property type="term" value="P:neuropeptide signaling pathway"/>
    <property type="evidence" value="ECO:0007669"/>
    <property type="project" value="TreeGrafter"/>
</dbReference>
<evidence type="ECO:0000256" key="2">
    <source>
        <dbReference type="ARBA" id="ARBA00022475"/>
    </source>
</evidence>
<evidence type="ECO:0000313" key="13">
    <source>
        <dbReference type="Proteomes" id="UP001176961"/>
    </source>
</evidence>
<keyword evidence="5" id="KW-0297">G-protein coupled receptor</keyword>